<evidence type="ECO:0000313" key="1">
    <source>
        <dbReference type="EMBL" id="SHL14835.1"/>
    </source>
</evidence>
<dbReference type="STRING" id="1419482.SAMN05444266_102212"/>
<dbReference type="RefSeq" id="WP_073078878.1">
    <property type="nucleotide sequence ID" value="NZ_FRBL01000002.1"/>
</dbReference>
<dbReference type="EMBL" id="FRBL01000002">
    <property type="protein sequence ID" value="SHL14835.1"/>
    <property type="molecule type" value="Genomic_DNA"/>
</dbReference>
<dbReference type="AlphaFoldDB" id="A0A1M6YA06"/>
<accession>A0A1M6YA06</accession>
<sequence>MNTLTKFEQITGKAIGQYLQRALRFFQQDYPLLEAYYAGNLSSVKSDPFATLAALEAETQVYLTAFQTHGVQLNNSRWWFLLEEIEQIDSRLKTIRNISRWARSTRSNTAFNNQRAFDYVMPAGQTLERISRDMLKEALPEDSWAEIAIGNNIREEDYTPDGGVPLKLTQSAGPRTIQVSAVVDTMEGKRILGKDLHRALQFADNDLLTLTEEETVFQSVEILASLKVNDNPHAPNDGLQTAVIIGGNRASLNFPVISRQMTATFASDDTLKDFQINDIRVVNDTLRINYQVSTRLNETIEASITI</sequence>
<reference evidence="1 2" key="1">
    <citation type="submission" date="2016-11" db="EMBL/GenBank/DDBJ databases">
        <authorList>
            <person name="Jaros S."/>
            <person name="Januszkiewicz K."/>
            <person name="Wedrychowicz H."/>
        </authorList>
    </citation>
    <scope>NUCLEOTIDE SEQUENCE [LARGE SCALE GENOMIC DNA]</scope>
    <source>
        <strain evidence="1 2">DSM 27406</strain>
    </source>
</reference>
<dbReference type="OrthoDB" id="9928878at2"/>
<proteinExistence type="predicted"/>
<organism evidence="1 2">
    <name type="scientific">Chitinophaga jiangningensis</name>
    <dbReference type="NCBI Taxonomy" id="1419482"/>
    <lineage>
        <taxon>Bacteria</taxon>
        <taxon>Pseudomonadati</taxon>
        <taxon>Bacteroidota</taxon>
        <taxon>Chitinophagia</taxon>
        <taxon>Chitinophagales</taxon>
        <taxon>Chitinophagaceae</taxon>
        <taxon>Chitinophaga</taxon>
    </lineage>
</organism>
<gene>
    <name evidence="1" type="ORF">SAMN05444266_102212</name>
</gene>
<protein>
    <submittedName>
        <fullName evidence="1">Uncharacterized protein</fullName>
    </submittedName>
</protein>
<evidence type="ECO:0000313" key="2">
    <source>
        <dbReference type="Proteomes" id="UP000184420"/>
    </source>
</evidence>
<name>A0A1M6YA06_9BACT</name>
<dbReference type="Proteomes" id="UP000184420">
    <property type="component" value="Unassembled WGS sequence"/>
</dbReference>
<keyword evidence="2" id="KW-1185">Reference proteome</keyword>